<protein>
    <recommendedName>
        <fullName evidence="4">Secreted protein</fullName>
    </recommendedName>
</protein>
<dbReference type="Gramene" id="ONK73974">
    <property type="protein sequence ID" value="ONK73974"/>
    <property type="gene ID" value="A4U43_C03F1500"/>
</dbReference>
<gene>
    <name evidence="2" type="ORF">A4U43_C03F1500</name>
</gene>
<keyword evidence="3" id="KW-1185">Reference proteome</keyword>
<organism evidence="2 3">
    <name type="scientific">Asparagus officinalis</name>
    <name type="common">Garden asparagus</name>
    <dbReference type="NCBI Taxonomy" id="4686"/>
    <lineage>
        <taxon>Eukaryota</taxon>
        <taxon>Viridiplantae</taxon>
        <taxon>Streptophyta</taxon>
        <taxon>Embryophyta</taxon>
        <taxon>Tracheophyta</taxon>
        <taxon>Spermatophyta</taxon>
        <taxon>Magnoliopsida</taxon>
        <taxon>Liliopsida</taxon>
        <taxon>Asparagales</taxon>
        <taxon>Asparagaceae</taxon>
        <taxon>Asparagoideae</taxon>
        <taxon>Asparagus</taxon>
    </lineage>
</organism>
<evidence type="ECO:0000313" key="3">
    <source>
        <dbReference type="Proteomes" id="UP000243459"/>
    </source>
</evidence>
<proteinExistence type="predicted"/>
<reference evidence="3" key="1">
    <citation type="journal article" date="2017" name="Nat. Commun.">
        <title>The asparagus genome sheds light on the origin and evolution of a young Y chromosome.</title>
        <authorList>
            <person name="Harkess A."/>
            <person name="Zhou J."/>
            <person name="Xu C."/>
            <person name="Bowers J.E."/>
            <person name="Van der Hulst R."/>
            <person name="Ayyampalayam S."/>
            <person name="Mercati F."/>
            <person name="Riccardi P."/>
            <person name="McKain M.R."/>
            <person name="Kakrana A."/>
            <person name="Tang H."/>
            <person name="Ray J."/>
            <person name="Groenendijk J."/>
            <person name="Arikit S."/>
            <person name="Mathioni S.M."/>
            <person name="Nakano M."/>
            <person name="Shan H."/>
            <person name="Telgmann-Rauber A."/>
            <person name="Kanno A."/>
            <person name="Yue Z."/>
            <person name="Chen H."/>
            <person name="Li W."/>
            <person name="Chen Y."/>
            <person name="Xu X."/>
            <person name="Zhang Y."/>
            <person name="Luo S."/>
            <person name="Chen H."/>
            <person name="Gao J."/>
            <person name="Mao Z."/>
            <person name="Pires J.C."/>
            <person name="Luo M."/>
            <person name="Kudrna D."/>
            <person name="Wing R.A."/>
            <person name="Meyers B.C."/>
            <person name="Yi K."/>
            <person name="Kong H."/>
            <person name="Lavrijsen P."/>
            <person name="Sunseri F."/>
            <person name="Falavigna A."/>
            <person name="Ye Y."/>
            <person name="Leebens-Mack J.H."/>
            <person name="Chen G."/>
        </authorList>
    </citation>
    <scope>NUCLEOTIDE SEQUENCE [LARGE SCALE GENOMIC DNA]</scope>
    <source>
        <strain evidence="3">cv. DH0086</strain>
    </source>
</reference>
<evidence type="ECO:0008006" key="4">
    <source>
        <dbReference type="Google" id="ProtNLM"/>
    </source>
</evidence>
<keyword evidence="1" id="KW-0732">Signal</keyword>
<feature type="chain" id="PRO_5024308105" description="Secreted protein" evidence="1">
    <location>
        <begin position="39"/>
        <end position="118"/>
    </location>
</feature>
<sequence length="118" mass="13584">MCLAEIYHHGPCTTLSYPCVLLLLLLILLLPPPPPCRSFNCRHCFEFFLFSRIHWFMKWSIPHAFPPGNWHYFLGDEYLPDLAVANGTIGKNQEQDNLDRPVNKSACGIKCKSHKQIT</sequence>
<feature type="signal peptide" evidence="1">
    <location>
        <begin position="1"/>
        <end position="38"/>
    </location>
</feature>
<dbReference type="EMBL" id="CM007383">
    <property type="protein sequence ID" value="ONK73974.1"/>
    <property type="molecule type" value="Genomic_DNA"/>
</dbReference>
<dbReference type="AlphaFoldDB" id="A0A5P1F770"/>
<evidence type="ECO:0000256" key="1">
    <source>
        <dbReference type="SAM" id="SignalP"/>
    </source>
</evidence>
<dbReference type="Proteomes" id="UP000243459">
    <property type="component" value="Chromosome 3"/>
</dbReference>
<name>A0A5P1F770_ASPOF</name>
<accession>A0A5P1F770</accession>
<evidence type="ECO:0000313" key="2">
    <source>
        <dbReference type="EMBL" id="ONK73974.1"/>
    </source>
</evidence>